<dbReference type="EMBL" id="MJEH01000003">
    <property type="protein sequence ID" value="OEH94337.1"/>
    <property type="molecule type" value="Genomic_DNA"/>
</dbReference>
<dbReference type="Pfam" id="PF03123">
    <property type="entry name" value="CAT_RBD"/>
    <property type="match status" value="1"/>
</dbReference>
<dbReference type="PANTHER" id="PTHR30185">
    <property type="entry name" value="CRYPTIC BETA-GLUCOSIDE BGL OPERON ANTITERMINATOR"/>
    <property type="match status" value="1"/>
</dbReference>
<evidence type="ECO:0000259" key="3">
    <source>
        <dbReference type="PROSITE" id="PS51372"/>
    </source>
</evidence>
<comment type="caution">
    <text evidence="4">The sequence shown here is derived from an EMBL/GenBank/DDBJ whole genome shotgun (WGS) entry which is preliminary data.</text>
</comment>
<comment type="similarity">
    <text evidence="1">Belongs to the transcriptional antiterminator BglG family. GlcT subfamily.</text>
</comment>
<evidence type="ECO:0000256" key="2">
    <source>
        <dbReference type="ARBA" id="ARBA00022737"/>
    </source>
</evidence>
<sequence length="279" mass="32562">MKDTLTIKKVLNNNVLIAGHPSHEEVVLIGKGIGFGKKQGNPVEINEVEKVYALENEQEQEQYKRLLPQIDEHFILVMNDIIHYIDEKVSGKLNEHIHVALTDHLSFAIKRHEQGLDLHNPFIIETETLYPEEYRIAEHVIDMLNERMGVDLSEGEIGFVALHIYSARSNIHLSKVNQHSLLINQLIQLIEENFKIKLDHDSVDYLRLVRHLHSTIERVTNGEKVEEPKKFALLLKEEYPVCYNLSWKLIKVMQQFLNEKVYEAEAVYLTMHLQRIHNK</sequence>
<dbReference type="OrthoDB" id="9813552at2"/>
<dbReference type="Gene3D" id="2.30.24.10">
    <property type="entry name" value="CAT RNA-binding domain"/>
    <property type="match status" value="1"/>
</dbReference>
<dbReference type="InterPro" id="IPR011608">
    <property type="entry name" value="PRD"/>
</dbReference>
<protein>
    <submittedName>
        <fullName evidence="4">PtsGHI operon antiterminator</fullName>
    </submittedName>
</protein>
<dbReference type="GO" id="GO:0045893">
    <property type="term" value="P:positive regulation of DNA-templated transcription"/>
    <property type="evidence" value="ECO:0007669"/>
    <property type="project" value="InterPro"/>
</dbReference>
<proteinExistence type="inferred from homology"/>
<dbReference type="InterPro" id="IPR050661">
    <property type="entry name" value="BglG_antiterminators"/>
</dbReference>
<dbReference type="RefSeq" id="WP_069715693.1">
    <property type="nucleotide sequence ID" value="NZ_MJEH01000003.1"/>
</dbReference>
<evidence type="ECO:0000313" key="4">
    <source>
        <dbReference type="EMBL" id="OEH94337.1"/>
    </source>
</evidence>
<dbReference type="AlphaFoldDB" id="A0A1E5LJR8"/>
<dbReference type="InterPro" id="IPR001550">
    <property type="entry name" value="Transcrpt_antitermin_CS"/>
</dbReference>
<dbReference type="InterPro" id="IPR036650">
    <property type="entry name" value="CAT_RNA-bd_dom_sf"/>
</dbReference>
<feature type="domain" description="PRD" evidence="3">
    <location>
        <begin position="69"/>
        <end position="174"/>
    </location>
</feature>
<keyword evidence="2" id="KW-0677">Repeat</keyword>
<dbReference type="SMART" id="SM01061">
    <property type="entry name" value="CAT_RBD"/>
    <property type="match status" value="1"/>
</dbReference>
<dbReference type="PROSITE" id="PS51372">
    <property type="entry name" value="PRD_2"/>
    <property type="match status" value="2"/>
</dbReference>
<reference evidence="4 5" key="1">
    <citation type="submission" date="2016-08" db="EMBL/GenBank/DDBJ databases">
        <title>Genome of Bacillus solimangrovi GH2-4.</title>
        <authorList>
            <person name="Lim S."/>
            <person name="Kim B.-C."/>
        </authorList>
    </citation>
    <scope>NUCLEOTIDE SEQUENCE [LARGE SCALE GENOMIC DNA]</scope>
    <source>
        <strain evidence="4 5">GH2-4</strain>
    </source>
</reference>
<dbReference type="NCBIfam" id="NF047357">
    <property type="entry name" value="antiterm_GlcT"/>
    <property type="match status" value="1"/>
</dbReference>
<evidence type="ECO:0000256" key="1">
    <source>
        <dbReference type="ARBA" id="ARBA00009115"/>
    </source>
</evidence>
<accession>A0A1E5LJR8</accession>
<dbReference type="PROSITE" id="PS00654">
    <property type="entry name" value="PRD_1"/>
    <property type="match status" value="1"/>
</dbReference>
<feature type="domain" description="PRD" evidence="3">
    <location>
        <begin position="175"/>
        <end position="279"/>
    </location>
</feature>
<dbReference type="SUPFAM" id="SSF50151">
    <property type="entry name" value="SacY-like RNA-binding domain"/>
    <property type="match status" value="1"/>
</dbReference>
<keyword evidence="5" id="KW-1185">Reference proteome</keyword>
<dbReference type="Proteomes" id="UP000095209">
    <property type="component" value="Unassembled WGS sequence"/>
</dbReference>
<evidence type="ECO:0000313" key="5">
    <source>
        <dbReference type="Proteomes" id="UP000095209"/>
    </source>
</evidence>
<dbReference type="Gene3D" id="1.20.890.100">
    <property type="match status" value="1"/>
</dbReference>
<dbReference type="Gene3D" id="1.20.58.1950">
    <property type="match status" value="1"/>
</dbReference>
<name>A0A1E5LJR8_9BACI</name>
<dbReference type="InterPro" id="IPR036634">
    <property type="entry name" value="PRD_sf"/>
</dbReference>
<dbReference type="Gene3D" id="1.10.1790.10">
    <property type="entry name" value="PRD domain"/>
    <property type="match status" value="1"/>
</dbReference>
<organism evidence="4 5">
    <name type="scientific">Bacillus solimangrovi</name>
    <dbReference type="NCBI Taxonomy" id="1305675"/>
    <lineage>
        <taxon>Bacteria</taxon>
        <taxon>Bacillati</taxon>
        <taxon>Bacillota</taxon>
        <taxon>Bacilli</taxon>
        <taxon>Bacillales</taxon>
        <taxon>Bacillaceae</taxon>
        <taxon>Bacillus</taxon>
    </lineage>
</organism>
<dbReference type="SUPFAM" id="SSF63520">
    <property type="entry name" value="PTS-regulatory domain, PRD"/>
    <property type="match status" value="2"/>
</dbReference>
<dbReference type="GO" id="GO:0003723">
    <property type="term" value="F:RNA binding"/>
    <property type="evidence" value="ECO:0007669"/>
    <property type="project" value="InterPro"/>
</dbReference>
<dbReference type="InterPro" id="IPR004341">
    <property type="entry name" value="CAT_RNA-bd_dom"/>
</dbReference>
<dbReference type="PANTHER" id="PTHR30185:SF16">
    <property type="entry name" value="PROTEIN GLCT"/>
    <property type="match status" value="1"/>
</dbReference>
<dbReference type="Pfam" id="PF00874">
    <property type="entry name" value="PRD"/>
    <property type="match status" value="2"/>
</dbReference>
<gene>
    <name evidence="4" type="ORF">BFG57_08765</name>
</gene>
<dbReference type="STRING" id="1305675.BFG57_08765"/>